<dbReference type="PANTHER" id="PTHR10953:SF29">
    <property type="entry name" value="NEDD8-ACTIVATING ENZYME E1 REGULATORY SUBUNIT"/>
    <property type="match status" value="1"/>
</dbReference>
<gene>
    <name evidence="2" type="ORF">BC938DRAFT_471427</name>
</gene>
<evidence type="ECO:0000313" key="3">
    <source>
        <dbReference type="Proteomes" id="UP000274822"/>
    </source>
</evidence>
<protein>
    <recommendedName>
        <fullName evidence="1">THIF-type NAD/FAD binding fold domain-containing protein</fullName>
    </recommendedName>
</protein>
<accession>A0A433Q807</accession>
<dbReference type="GO" id="GO:0019781">
    <property type="term" value="F:NEDD8 activating enzyme activity"/>
    <property type="evidence" value="ECO:0007669"/>
    <property type="project" value="TreeGrafter"/>
</dbReference>
<dbReference type="InterPro" id="IPR000594">
    <property type="entry name" value="ThiF_NAD_FAD-bd"/>
</dbReference>
<dbReference type="PANTHER" id="PTHR10953">
    <property type="entry name" value="UBIQUITIN-ACTIVATING ENZYME E1"/>
    <property type="match status" value="1"/>
</dbReference>
<dbReference type="InterPro" id="IPR045886">
    <property type="entry name" value="ThiF/MoeB/HesA"/>
</dbReference>
<dbReference type="AlphaFoldDB" id="A0A433Q807"/>
<dbReference type="EMBL" id="RBNJ01011591">
    <property type="protein sequence ID" value="RUS25948.1"/>
    <property type="molecule type" value="Genomic_DNA"/>
</dbReference>
<keyword evidence="3" id="KW-1185">Reference proteome</keyword>
<reference evidence="2 3" key="1">
    <citation type="journal article" date="2018" name="New Phytol.">
        <title>Phylogenomics of Endogonaceae and evolution of mycorrhizas within Mucoromycota.</title>
        <authorList>
            <person name="Chang Y."/>
            <person name="Desiro A."/>
            <person name="Na H."/>
            <person name="Sandor L."/>
            <person name="Lipzen A."/>
            <person name="Clum A."/>
            <person name="Barry K."/>
            <person name="Grigoriev I.V."/>
            <person name="Martin F.M."/>
            <person name="Stajich J.E."/>
            <person name="Smith M.E."/>
            <person name="Bonito G."/>
            <person name="Spatafora J.W."/>
        </authorList>
    </citation>
    <scope>NUCLEOTIDE SEQUENCE [LARGE SCALE GENOMIC DNA]</scope>
    <source>
        <strain evidence="2 3">AD002</strain>
    </source>
</reference>
<dbReference type="Proteomes" id="UP000274822">
    <property type="component" value="Unassembled WGS sequence"/>
</dbReference>
<evidence type="ECO:0000259" key="1">
    <source>
        <dbReference type="Pfam" id="PF00899"/>
    </source>
</evidence>
<feature type="domain" description="THIF-type NAD/FAD binding fold" evidence="1">
    <location>
        <begin position="15"/>
        <end position="135"/>
    </location>
</feature>
<comment type="caution">
    <text evidence="2">The sequence shown here is derived from an EMBL/GenBank/DDBJ whole genome shotgun (WGS) entry which is preliminary data.</text>
</comment>
<organism evidence="2 3">
    <name type="scientific">Jimgerdemannia flammicorona</name>
    <dbReference type="NCBI Taxonomy" id="994334"/>
    <lineage>
        <taxon>Eukaryota</taxon>
        <taxon>Fungi</taxon>
        <taxon>Fungi incertae sedis</taxon>
        <taxon>Mucoromycota</taxon>
        <taxon>Mucoromycotina</taxon>
        <taxon>Endogonomycetes</taxon>
        <taxon>Endogonales</taxon>
        <taxon>Endogonaceae</taxon>
        <taxon>Jimgerdemannia</taxon>
    </lineage>
</organism>
<name>A0A433Q807_9FUNG</name>
<evidence type="ECO:0000313" key="2">
    <source>
        <dbReference type="EMBL" id="RUS25948.1"/>
    </source>
</evidence>
<sequence length="140" mass="15091">MESLDYDPLTLPSILLPGIGSFTIIDGTPVTGSDLGNNFFLSPTSLGQPRARAAMELLRELNEDAHGTAVERDPAELIDTEPAFFLQFSMIIATALDEPHVARLAALAWEAGIPLVIVRVAGFLGYFRVVAREHTGGGNW</sequence>
<dbReference type="GO" id="GO:0045116">
    <property type="term" value="P:protein neddylation"/>
    <property type="evidence" value="ECO:0007669"/>
    <property type="project" value="TreeGrafter"/>
</dbReference>
<proteinExistence type="predicted"/>
<dbReference type="GO" id="GO:0005737">
    <property type="term" value="C:cytoplasm"/>
    <property type="evidence" value="ECO:0007669"/>
    <property type="project" value="TreeGrafter"/>
</dbReference>
<dbReference type="InterPro" id="IPR035985">
    <property type="entry name" value="Ubiquitin-activating_enz"/>
</dbReference>
<dbReference type="SUPFAM" id="SSF69572">
    <property type="entry name" value="Activating enzymes of the ubiquitin-like proteins"/>
    <property type="match status" value="1"/>
</dbReference>
<dbReference type="Pfam" id="PF00899">
    <property type="entry name" value="ThiF"/>
    <property type="match status" value="1"/>
</dbReference>
<dbReference type="Gene3D" id="3.40.50.720">
    <property type="entry name" value="NAD(P)-binding Rossmann-like Domain"/>
    <property type="match status" value="1"/>
</dbReference>